<dbReference type="InterPro" id="IPR007165">
    <property type="entry name" value="Phage_holin_4_2"/>
</dbReference>
<dbReference type="PANTHER" id="PTHR37309">
    <property type="entry name" value="SLR0284 PROTEIN"/>
    <property type="match status" value="1"/>
</dbReference>
<proteinExistence type="predicted"/>
<dbReference type="Pfam" id="PF04020">
    <property type="entry name" value="Phage_holin_4_2"/>
    <property type="match status" value="1"/>
</dbReference>
<dbReference type="PANTHER" id="PTHR37309:SF1">
    <property type="entry name" value="SLR0284 PROTEIN"/>
    <property type="match status" value="1"/>
</dbReference>
<protein>
    <submittedName>
        <fullName evidence="2">Phage holin family protein</fullName>
    </submittedName>
</protein>
<keyword evidence="1" id="KW-1133">Transmembrane helix</keyword>
<feature type="transmembrane region" description="Helical" evidence="1">
    <location>
        <begin position="56"/>
        <end position="75"/>
    </location>
</feature>
<feature type="transmembrane region" description="Helical" evidence="1">
    <location>
        <begin position="87"/>
        <end position="107"/>
    </location>
</feature>
<gene>
    <name evidence="2" type="ORF">GM920_19810</name>
</gene>
<comment type="caution">
    <text evidence="2">The sequence shown here is derived from an EMBL/GenBank/DDBJ whole genome shotgun (WGS) entry which is preliminary data.</text>
</comment>
<reference evidence="2 3" key="1">
    <citation type="submission" date="2019-11" db="EMBL/GenBank/DDBJ databases">
        <title>Description of Pedobacter sp. LMG 31462T.</title>
        <authorList>
            <person name="Carlier A."/>
            <person name="Qi S."/>
            <person name="Vandamme P."/>
        </authorList>
    </citation>
    <scope>NUCLEOTIDE SEQUENCE [LARGE SCALE GENOMIC DNA]</scope>
    <source>
        <strain evidence="2 3">LMG 31462</strain>
    </source>
</reference>
<evidence type="ECO:0000313" key="3">
    <source>
        <dbReference type="Proteomes" id="UP000636110"/>
    </source>
</evidence>
<feature type="transmembrane region" description="Helical" evidence="1">
    <location>
        <begin position="29"/>
        <end position="50"/>
    </location>
</feature>
<evidence type="ECO:0000256" key="1">
    <source>
        <dbReference type="SAM" id="Phobius"/>
    </source>
</evidence>
<evidence type="ECO:0000313" key="2">
    <source>
        <dbReference type="EMBL" id="MBB2151154.1"/>
    </source>
</evidence>
<keyword evidence="1" id="KW-0472">Membrane</keyword>
<dbReference type="Proteomes" id="UP000636110">
    <property type="component" value="Unassembled WGS sequence"/>
</dbReference>
<accession>A0ABR6F2A9</accession>
<sequence>MNFIITLLVNAGILLGMTYVLPTVRIKNYGTAIVVALVIGLLNTTLGWVLRVPLNVVTLGFLSFFVHLVVTAVMIKIADKLFDDFEVTGFVPALIIALVMAIVGVIIQH</sequence>
<dbReference type="RefSeq" id="WP_182960728.1">
    <property type="nucleotide sequence ID" value="NZ_WNXC01000008.1"/>
</dbReference>
<keyword evidence="1" id="KW-0812">Transmembrane</keyword>
<name>A0ABR6F2A9_9SPHI</name>
<organism evidence="2 3">
    <name type="scientific">Pedobacter gandavensis</name>
    <dbReference type="NCBI Taxonomy" id="2679963"/>
    <lineage>
        <taxon>Bacteria</taxon>
        <taxon>Pseudomonadati</taxon>
        <taxon>Bacteroidota</taxon>
        <taxon>Sphingobacteriia</taxon>
        <taxon>Sphingobacteriales</taxon>
        <taxon>Sphingobacteriaceae</taxon>
        <taxon>Pedobacter</taxon>
    </lineage>
</organism>
<keyword evidence="3" id="KW-1185">Reference proteome</keyword>
<dbReference type="EMBL" id="WNXC01000008">
    <property type="protein sequence ID" value="MBB2151154.1"/>
    <property type="molecule type" value="Genomic_DNA"/>
</dbReference>
<feature type="transmembrane region" description="Helical" evidence="1">
    <location>
        <begin position="6"/>
        <end position="22"/>
    </location>
</feature>